<evidence type="ECO:0000256" key="1">
    <source>
        <dbReference type="SAM" id="SignalP"/>
    </source>
</evidence>
<reference evidence="2" key="1">
    <citation type="journal article" date="2020" name="Stud. Mycol.">
        <title>101 Dothideomycetes genomes: a test case for predicting lifestyles and emergence of pathogens.</title>
        <authorList>
            <person name="Haridas S."/>
            <person name="Albert R."/>
            <person name="Binder M."/>
            <person name="Bloem J."/>
            <person name="Labutti K."/>
            <person name="Salamov A."/>
            <person name="Andreopoulos B."/>
            <person name="Baker S."/>
            <person name="Barry K."/>
            <person name="Bills G."/>
            <person name="Bluhm B."/>
            <person name="Cannon C."/>
            <person name="Castanera R."/>
            <person name="Culley D."/>
            <person name="Daum C."/>
            <person name="Ezra D."/>
            <person name="Gonzalez J."/>
            <person name="Henrissat B."/>
            <person name="Kuo A."/>
            <person name="Liang C."/>
            <person name="Lipzen A."/>
            <person name="Lutzoni F."/>
            <person name="Magnuson J."/>
            <person name="Mondo S."/>
            <person name="Nolan M."/>
            <person name="Ohm R."/>
            <person name="Pangilinan J."/>
            <person name="Park H.-J."/>
            <person name="Ramirez L."/>
            <person name="Alfaro M."/>
            <person name="Sun H."/>
            <person name="Tritt A."/>
            <person name="Yoshinaga Y."/>
            <person name="Zwiers L.-H."/>
            <person name="Turgeon B."/>
            <person name="Goodwin S."/>
            <person name="Spatafora J."/>
            <person name="Crous P."/>
            <person name="Grigoriev I."/>
        </authorList>
    </citation>
    <scope>NUCLEOTIDE SEQUENCE</scope>
    <source>
        <strain evidence="2">CBS 122368</strain>
    </source>
</reference>
<evidence type="ECO:0000313" key="3">
    <source>
        <dbReference type="Proteomes" id="UP000800094"/>
    </source>
</evidence>
<organism evidence="2 3">
    <name type="scientific">Trematosphaeria pertusa</name>
    <dbReference type="NCBI Taxonomy" id="390896"/>
    <lineage>
        <taxon>Eukaryota</taxon>
        <taxon>Fungi</taxon>
        <taxon>Dikarya</taxon>
        <taxon>Ascomycota</taxon>
        <taxon>Pezizomycotina</taxon>
        <taxon>Dothideomycetes</taxon>
        <taxon>Pleosporomycetidae</taxon>
        <taxon>Pleosporales</taxon>
        <taxon>Massarineae</taxon>
        <taxon>Trematosphaeriaceae</taxon>
        <taxon>Trematosphaeria</taxon>
    </lineage>
</organism>
<dbReference type="RefSeq" id="XP_033679298.1">
    <property type="nucleotide sequence ID" value="XM_033836566.1"/>
</dbReference>
<dbReference type="AlphaFoldDB" id="A0A6A6I1C1"/>
<sequence>MVLVRLRHTTGCALGLISLIGKCSGDTGTDQSGPSRELTTLRVCVAMPTDDYRGILPMAVSLAERDVTCPTSPSYHLQS</sequence>
<dbReference type="Proteomes" id="UP000800094">
    <property type="component" value="Unassembled WGS sequence"/>
</dbReference>
<dbReference type="EMBL" id="ML987203">
    <property type="protein sequence ID" value="KAF2244294.1"/>
    <property type="molecule type" value="Genomic_DNA"/>
</dbReference>
<feature type="chain" id="PRO_5025641054" description="Secreted protein" evidence="1">
    <location>
        <begin position="26"/>
        <end position="79"/>
    </location>
</feature>
<proteinExistence type="predicted"/>
<protein>
    <recommendedName>
        <fullName evidence="4">Secreted protein</fullName>
    </recommendedName>
</protein>
<gene>
    <name evidence="2" type="ORF">BU26DRAFT_97608</name>
</gene>
<evidence type="ECO:0000313" key="2">
    <source>
        <dbReference type="EMBL" id="KAF2244294.1"/>
    </source>
</evidence>
<evidence type="ECO:0008006" key="4">
    <source>
        <dbReference type="Google" id="ProtNLM"/>
    </source>
</evidence>
<dbReference type="GeneID" id="54589896"/>
<accession>A0A6A6I1C1</accession>
<name>A0A6A6I1C1_9PLEO</name>
<keyword evidence="1" id="KW-0732">Signal</keyword>
<feature type="signal peptide" evidence="1">
    <location>
        <begin position="1"/>
        <end position="25"/>
    </location>
</feature>
<keyword evidence="3" id="KW-1185">Reference proteome</keyword>